<dbReference type="InterPro" id="IPR007433">
    <property type="entry name" value="DUF481"/>
</dbReference>
<dbReference type="Proteomes" id="UP000294796">
    <property type="component" value="Unassembled WGS sequence"/>
</dbReference>
<sequence>MGRQPVPSGKSMFASWWLAVAGLPVFLHPLPEAPDRPAAVALAAGQVSLRLPCYRLVCADAEWMRPTARGPIQPTSAPGSYQRIAPASLPQLSSRRVIGLRSPATRRDWFYNTGRNDRIATTYGYEAVRSPDARVQIEVGTGYRIQPYVDYGTAAEGPIARGSVLYTQRFGNRAFLQQRTHVETGRANTFVRQTIGFDLHLVPQWSLRSDFELRHNTAGNGGNGITNTEGSMSLRYVF</sequence>
<accession>A0A4R5TRD7</accession>
<name>A0A4R5TRD7_9GAMM</name>
<dbReference type="Pfam" id="PF04338">
    <property type="entry name" value="DUF481"/>
    <property type="match status" value="1"/>
</dbReference>
<evidence type="ECO:0000313" key="1">
    <source>
        <dbReference type="EMBL" id="TDK22727.1"/>
    </source>
</evidence>
<gene>
    <name evidence="1" type="ORF">E2F46_13285</name>
</gene>
<keyword evidence="2" id="KW-1185">Reference proteome</keyword>
<comment type="caution">
    <text evidence="1">The sequence shown here is derived from an EMBL/GenBank/DDBJ whole genome shotgun (WGS) entry which is preliminary data.</text>
</comment>
<proteinExistence type="predicted"/>
<protein>
    <submittedName>
        <fullName evidence="1">DUF481 domain-containing protein</fullName>
    </submittedName>
</protein>
<dbReference type="OrthoDB" id="6057796at2"/>
<evidence type="ECO:0000313" key="2">
    <source>
        <dbReference type="Proteomes" id="UP000294796"/>
    </source>
</evidence>
<organism evidence="1 2">
    <name type="scientific">Luteimonas aestuarii</name>
    <dbReference type="NCBI Taxonomy" id="453837"/>
    <lineage>
        <taxon>Bacteria</taxon>
        <taxon>Pseudomonadati</taxon>
        <taxon>Pseudomonadota</taxon>
        <taxon>Gammaproteobacteria</taxon>
        <taxon>Lysobacterales</taxon>
        <taxon>Lysobacteraceae</taxon>
        <taxon>Luteimonas</taxon>
    </lineage>
</organism>
<dbReference type="EMBL" id="SMTF01000012">
    <property type="protein sequence ID" value="TDK22727.1"/>
    <property type="molecule type" value="Genomic_DNA"/>
</dbReference>
<reference evidence="1 2" key="1">
    <citation type="submission" date="2019-03" db="EMBL/GenBank/DDBJ databases">
        <title>Luteimonas zhaokaii sp.nov., isolated from the rectal contents of Plateau pika in Yushu, Qinghai Province, China.</title>
        <authorList>
            <person name="Zhang G."/>
        </authorList>
    </citation>
    <scope>NUCLEOTIDE SEQUENCE [LARGE SCALE GENOMIC DNA]</scope>
    <source>
        <strain evidence="1 2">B9</strain>
    </source>
</reference>
<dbReference type="AlphaFoldDB" id="A0A4R5TRD7"/>